<dbReference type="EMBL" id="MNCJ02000324">
    <property type="protein sequence ID" value="KAF5789389.1"/>
    <property type="molecule type" value="Genomic_DNA"/>
</dbReference>
<sequence>MLILLYFQFNIFPFFSYPFFFCLVSFLCEVWLAFSYLGLLLHWAATGLPLGSS</sequence>
<keyword evidence="3" id="KW-1185">Reference proteome</keyword>
<dbReference type="Proteomes" id="UP000215914">
    <property type="component" value="Unassembled WGS sequence"/>
</dbReference>
<dbReference type="Gramene" id="mRNA:HanXRQr2_Chr09g0370651">
    <property type="protein sequence ID" value="CDS:HanXRQr2_Chr09g0370651.1"/>
    <property type="gene ID" value="HanXRQr2_Chr09g0370651"/>
</dbReference>
<keyword evidence="1" id="KW-1133">Transmembrane helix</keyword>
<gene>
    <name evidence="2" type="ORF">HanXRQr2_Chr09g0370651</name>
</gene>
<name>A0A9K3I413_HELAN</name>
<evidence type="ECO:0000313" key="3">
    <source>
        <dbReference type="Proteomes" id="UP000215914"/>
    </source>
</evidence>
<reference evidence="2" key="1">
    <citation type="journal article" date="2017" name="Nature">
        <title>The sunflower genome provides insights into oil metabolism, flowering and Asterid evolution.</title>
        <authorList>
            <person name="Badouin H."/>
            <person name="Gouzy J."/>
            <person name="Grassa C.J."/>
            <person name="Murat F."/>
            <person name="Staton S.E."/>
            <person name="Cottret L."/>
            <person name="Lelandais-Briere C."/>
            <person name="Owens G.L."/>
            <person name="Carrere S."/>
            <person name="Mayjonade B."/>
            <person name="Legrand L."/>
            <person name="Gill N."/>
            <person name="Kane N.C."/>
            <person name="Bowers J.E."/>
            <person name="Hubner S."/>
            <person name="Bellec A."/>
            <person name="Berard A."/>
            <person name="Berges H."/>
            <person name="Blanchet N."/>
            <person name="Boniface M.C."/>
            <person name="Brunel D."/>
            <person name="Catrice O."/>
            <person name="Chaidir N."/>
            <person name="Claudel C."/>
            <person name="Donnadieu C."/>
            <person name="Faraut T."/>
            <person name="Fievet G."/>
            <person name="Helmstetter N."/>
            <person name="King M."/>
            <person name="Knapp S.J."/>
            <person name="Lai Z."/>
            <person name="Le Paslier M.C."/>
            <person name="Lippi Y."/>
            <person name="Lorenzon L."/>
            <person name="Mandel J.R."/>
            <person name="Marage G."/>
            <person name="Marchand G."/>
            <person name="Marquand E."/>
            <person name="Bret-Mestries E."/>
            <person name="Morien E."/>
            <person name="Nambeesan S."/>
            <person name="Nguyen T."/>
            <person name="Pegot-Espagnet P."/>
            <person name="Pouilly N."/>
            <person name="Raftis F."/>
            <person name="Sallet E."/>
            <person name="Schiex T."/>
            <person name="Thomas J."/>
            <person name="Vandecasteele C."/>
            <person name="Vares D."/>
            <person name="Vear F."/>
            <person name="Vautrin S."/>
            <person name="Crespi M."/>
            <person name="Mangin B."/>
            <person name="Burke J.M."/>
            <person name="Salse J."/>
            <person name="Munos S."/>
            <person name="Vincourt P."/>
            <person name="Rieseberg L.H."/>
            <person name="Langlade N.B."/>
        </authorList>
    </citation>
    <scope>NUCLEOTIDE SEQUENCE</scope>
    <source>
        <tissue evidence="2">Leaves</tissue>
    </source>
</reference>
<comment type="caution">
    <text evidence="2">The sequence shown here is derived from an EMBL/GenBank/DDBJ whole genome shotgun (WGS) entry which is preliminary data.</text>
</comment>
<feature type="transmembrane region" description="Helical" evidence="1">
    <location>
        <begin position="12"/>
        <end position="34"/>
    </location>
</feature>
<protein>
    <submittedName>
        <fullName evidence="2">Uncharacterized protein</fullName>
    </submittedName>
</protein>
<evidence type="ECO:0000313" key="2">
    <source>
        <dbReference type="EMBL" id="KAF5789389.1"/>
    </source>
</evidence>
<dbReference type="AlphaFoldDB" id="A0A9K3I413"/>
<reference evidence="2" key="2">
    <citation type="submission" date="2020-06" db="EMBL/GenBank/DDBJ databases">
        <title>Helianthus annuus Genome sequencing and assembly Release 2.</title>
        <authorList>
            <person name="Gouzy J."/>
            <person name="Langlade N."/>
            <person name="Munos S."/>
        </authorList>
    </citation>
    <scope>NUCLEOTIDE SEQUENCE</scope>
    <source>
        <tissue evidence="2">Leaves</tissue>
    </source>
</reference>
<organism evidence="2 3">
    <name type="scientific">Helianthus annuus</name>
    <name type="common">Common sunflower</name>
    <dbReference type="NCBI Taxonomy" id="4232"/>
    <lineage>
        <taxon>Eukaryota</taxon>
        <taxon>Viridiplantae</taxon>
        <taxon>Streptophyta</taxon>
        <taxon>Embryophyta</taxon>
        <taxon>Tracheophyta</taxon>
        <taxon>Spermatophyta</taxon>
        <taxon>Magnoliopsida</taxon>
        <taxon>eudicotyledons</taxon>
        <taxon>Gunneridae</taxon>
        <taxon>Pentapetalae</taxon>
        <taxon>asterids</taxon>
        <taxon>campanulids</taxon>
        <taxon>Asterales</taxon>
        <taxon>Asteraceae</taxon>
        <taxon>Asteroideae</taxon>
        <taxon>Heliantheae alliance</taxon>
        <taxon>Heliantheae</taxon>
        <taxon>Helianthus</taxon>
    </lineage>
</organism>
<keyword evidence="1" id="KW-0812">Transmembrane</keyword>
<keyword evidence="1" id="KW-0472">Membrane</keyword>
<proteinExistence type="predicted"/>
<accession>A0A9K3I413</accession>
<evidence type="ECO:0000256" key="1">
    <source>
        <dbReference type="SAM" id="Phobius"/>
    </source>
</evidence>